<dbReference type="InParanoid" id="D9Q1P9"/>
<gene>
    <name evidence="2" type="ordered locus">ASAC_0831</name>
</gene>
<protein>
    <recommendedName>
        <fullName evidence="4">Chromatin protein Cren7</fullName>
    </recommendedName>
</protein>
<dbReference type="AlphaFoldDB" id="D9Q1P9"/>
<dbReference type="GeneID" id="9499066"/>
<dbReference type="eggNOG" id="arCOG04323">
    <property type="taxonomic scope" value="Archaea"/>
</dbReference>
<dbReference type="RefSeq" id="WP_013266749.1">
    <property type="nucleotide sequence ID" value="NC_014374.1"/>
</dbReference>
<proteinExistence type="predicted"/>
<name>D9Q1P9_ACIS3</name>
<accession>D9Q1P9</accession>
<dbReference type="KEGG" id="asc:ASAC_0831"/>
<evidence type="ECO:0000256" key="1">
    <source>
        <dbReference type="SAM" id="MobiDB-lite"/>
    </source>
</evidence>
<evidence type="ECO:0008006" key="4">
    <source>
        <dbReference type="Google" id="ProtNLM"/>
    </source>
</evidence>
<dbReference type="OrthoDB" id="23364at2157"/>
<evidence type="ECO:0000313" key="2">
    <source>
        <dbReference type="EMBL" id="ADL19237.1"/>
    </source>
</evidence>
<reference evidence="2 3" key="1">
    <citation type="journal article" date="2010" name="Appl. Environ. Microbiol.">
        <title>The genome sequence of the crenarchaeon Acidilobus saccharovorans supports a new order, Acidilobales, and suggests an important ecological role in terrestrial acidic hot springs.</title>
        <authorList>
            <person name="Mardanov A.V."/>
            <person name="Svetlitchnyi V.A."/>
            <person name="Beletsky A.V."/>
            <person name="Prokofeva M.I."/>
            <person name="Bonch-Osmolovskaya E.A."/>
            <person name="Ravin N.V."/>
            <person name="Skryabin K.G."/>
        </authorList>
    </citation>
    <scope>NUCLEOTIDE SEQUENCE [LARGE SCALE GENOMIC DNA]</scope>
    <source>
        <strain evidence="3">DSM 16705 / JCM 18335 / VKM B-2471 / 345-15</strain>
    </source>
</reference>
<feature type="region of interest" description="Disordered" evidence="1">
    <location>
        <begin position="68"/>
        <end position="106"/>
    </location>
</feature>
<dbReference type="HOGENOM" id="CLU_2177997_0_0_2"/>
<sequence>MPRKSKGKSGDPFTCPVCGVRVTDPERTWTLVSPIPDREGRVTITVMGAFRCPNGHTWKAVIKKFKSGEEEGAGVPQTTEKEEGETITLDLSDIQNFNDEPPEEEG</sequence>
<keyword evidence="3" id="KW-1185">Reference proteome</keyword>
<evidence type="ECO:0000313" key="3">
    <source>
        <dbReference type="Proteomes" id="UP000000346"/>
    </source>
</evidence>
<dbReference type="STRING" id="666510.ASAC_0831"/>
<dbReference type="EMBL" id="CP001742">
    <property type="protein sequence ID" value="ADL19237.1"/>
    <property type="molecule type" value="Genomic_DNA"/>
</dbReference>
<organism evidence="2 3">
    <name type="scientific">Acidilobus saccharovorans (strain DSM 16705 / JCM 18335 / VKM B-2471 / 345-15)</name>
    <dbReference type="NCBI Taxonomy" id="666510"/>
    <lineage>
        <taxon>Archaea</taxon>
        <taxon>Thermoproteota</taxon>
        <taxon>Thermoprotei</taxon>
        <taxon>Acidilobales</taxon>
        <taxon>Acidilobaceae</taxon>
        <taxon>Acidilobus</taxon>
    </lineage>
</organism>
<dbReference type="Proteomes" id="UP000000346">
    <property type="component" value="Chromosome"/>
</dbReference>